<protein>
    <submittedName>
        <fullName evidence="1">Uncharacterized protein</fullName>
    </submittedName>
</protein>
<reference evidence="1 2" key="1">
    <citation type="submission" date="2022-10" db="EMBL/GenBank/DDBJ databases">
        <title>The complete genomes of actinobacterial strains from the NBC collection.</title>
        <authorList>
            <person name="Joergensen T.S."/>
            <person name="Alvarez Arevalo M."/>
            <person name="Sterndorff E.B."/>
            <person name="Faurdal D."/>
            <person name="Vuksanovic O."/>
            <person name="Mourched A.-S."/>
            <person name="Charusanti P."/>
            <person name="Shaw S."/>
            <person name="Blin K."/>
            <person name="Weber T."/>
        </authorList>
    </citation>
    <scope>NUCLEOTIDE SEQUENCE [LARGE SCALE GENOMIC DNA]</scope>
    <source>
        <strain evidence="1 2">NBC_01413</strain>
    </source>
</reference>
<sequence>MTVLVPSPMRGSGWDEVDRTIEAMENGEQAKHVYAGPGGQIIVADPADVSGGRLGGTPVTVLPSGRMA</sequence>
<gene>
    <name evidence="1" type="ORF">OG308_32445</name>
</gene>
<dbReference type="Proteomes" id="UP001621418">
    <property type="component" value="Chromosome"/>
</dbReference>
<dbReference type="RefSeq" id="WP_357365308.1">
    <property type="nucleotide sequence ID" value="NZ_CP109527.1"/>
</dbReference>
<dbReference type="EMBL" id="CP109527">
    <property type="protein sequence ID" value="WTY35905.1"/>
    <property type="molecule type" value="Genomic_DNA"/>
</dbReference>
<accession>A0ABZ1N7D9</accession>
<proteinExistence type="predicted"/>
<name>A0ABZ1N7D9_9NOCA</name>
<keyword evidence="2" id="KW-1185">Reference proteome</keyword>
<evidence type="ECO:0000313" key="1">
    <source>
        <dbReference type="EMBL" id="WTY35905.1"/>
    </source>
</evidence>
<organism evidence="1 2">
    <name type="scientific">Nocardia salmonicida</name>
    <dbReference type="NCBI Taxonomy" id="53431"/>
    <lineage>
        <taxon>Bacteria</taxon>
        <taxon>Bacillati</taxon>
        <taxon>Actinomycetota</taxon>
        <taxon>Actinomycetes</taxon>
        <taxon>Mycobacteriales</taxon>
        <taxon>Nocardiaceae</taxon>
        <taxon>Nocardia</taxon>
    </lineage>
</organism>
<evidence type="ECO:0000313" key="2">
    <source>
        <dbReference type="Proteomes" id="UP001621418"/>
    </source>
</evidence>